<evidence type="ECO:0000313" key="2">
    <source>
        <dbReference type="EMBL" id="AJF98292.1"/>
    </source>
</evidence>
<dbReference type="KEGG" id="vg:23463209"/>
<dbReference type="RefSeq" id="YP_009120527.1">
    <property type="nucleotide sequence ID" value="NC_026440.1"/>
</dbReference>
<evidence type="ECO:0000259" key="1">
    <source>
        <dbReference type="Pfam" id="PF19249"/>
    </source>
</evidence>
<dbReference type="Pfam" id="PF19249">
    <property type="entry name" value="DUF5897"/>
    <property type="match status" value="1"/>
</dbReference>
<sequence>MESLLSICGSYETLAPSTPWPDAVPSLFAGFDDLCDKLAQTGTEDDDALCLLAVLPANADGWRHAMLVYHAASSARSGQRVWVAASSDFTPAGRAVRQDAYTFHQNWQGLVRLEHRLSATLAAKTTHGNNSIDLYDASRALLDLAQRAVADGLASTLGMRPMLGRDLPDQLRDGAVGRYIPLDGPHIHAVFLNAHDTSTLLTKVVPTRQRARARLSACTLENAAAKRLAQCTVSDGFDTLAHILPRHLYGVVAAHALDQACQRDDRTTVEVIARALEIESVGLAGRRLPVAVALAIDRECA</sequence>
<organism evidence="2 3">
    <name type="scientific">Pandoravirus inopinatum</name>
    <dbReference type="NCBI Taxonomy" id="1605721"/>
    <lineage>
        <taxon>Viruses</taxon>
        <taxon>Pandoravirus</taxon>
    </lineage>
</organism>
<evidence type="ECO:0000313" key="3">
    <source>
        <dbReference type="Proteomes" id="UP000202511"/>
    </source>
</evidence>
<reference evidence="2 3" key="1">
    <citation type="journal article" date="2015" name="Parasitol. Res.">
        <title>Viruses in close associations with free-living amoebae.</title>
        <authorList>
            <person name="Scheid P."/>
        </authorList>
    </citation>
    <scope>NUCLEOTIDE SEQUENCE [LARGE SCALE GENOMIC DNA]</scope>
    <source>
        <strain evidence="2">KlaHel</strain>
    </source>
</reference>
<dbReference type="InterPro" id="IPR045416">
    <property type="entry name" value="DUF5897"/>
</dbReference>
<dbReference type="Proteomes" id="UP000202511">
    <property type="component" value="Segment"/>
</dbReference>
<protein>
    <recommendedName>
        <fullName evidence="1">DUF5897 domain-containing protein</fullName>
    </recommendedName>
</protein>
<feature type="domain" description="DUF5897" evidence="1">
    <location>
        <begin position="139"/>
        <end position="279"/>
    </location>
</feature>
<proteinExistence type="predicted"/>
<dbReference type="GeneID" id="23463209"/>
<accession>A0A0B5JES5</accession>
<name>A0A0B5JES5_9VIRU</name>
<dbReference type="EMBL" id="KP136319">
    <property type="protein sequence ID" value="AJF98292.1"/>
    <property type="molecule type" value="Genomic_DNA"/>
</dbReference>